<keyword evidence="2" id="KW-1185">Reference proteome</keyword>
<sequence length="211" mass="23767">MCVSPEGGPFVHRSRTPVMRLKRHVPKSVSRCRRVVSALPSTRFSQMNRPTDQSRVESSLVISQVSEQQSDDDEARVRFRSLSDCRKRADSKCVKSRKCVSPVESLNAQVRRMPSFGCRSRSRTRVKCVKCPSKCVVGRWPSFTAAGLRRAPNRMRKFVECLRVKCRSGPWESRAFRRRPSFAVAGLPYCALPRSPNVPKAAPSFTVAGLP</sequence>
<dbReference type="EMBL" id="CAHIKZ030005440">
    <property type="protein sequence ID" value="CAE1325143.1"/>
    <property type="molecule type" value="Genomic_DNA"/>
</dbReference>
<gene>
    <name evidence="1" type="ORF">SPHA_74815</name>
</gene>
<protein>
    <submittedName>
        <fullName evidence="1">Uncharacterized protein</fullName>
    </submittedName>
</protein>
<name>A0A812EP56_ACAPH</name>
<comment type="caution">
    <text evidence="1">The sequence shown here is derived from an EMBL/GenBank/DDBJ whole genome shotgun (WGS) entry which is preliminary data.</text>
</comment>
<reference evidence="1" key="1">
    <citation type="submission" date="2021-01" db="EMBL/GenBank/DDBJ databases">
        <authorList>
            <person name="Li R."/>
            <person name="Bekaert M."/>
        </authorList>
    </citation>
    <scope>NUCLEOTIDE SEQUENCE</scope>
    <source>
        <strain evidence="1">Farmed</strain>
    </source>
</reference>
<organism evidence="1 2">
    <name type="scientific">Acanthosepion pharaonis</name>
    <name type="common">Pharaoh cuttlefish</name>
    <name type="synonym">Sepia pharaonis</name>
    <dbReference type="NCBI Taxonomy" id="158019"/>
    <lineage>
        <taxon>Eukaryota</taxon>
        <taxon>Metazoa</taxon>
        <taxon>Spiralia</taxon>
        <taxon>Lophotrochozoa</taxon>
        <taxon>Mollusca</taxon>
        <taxon>Cephalopoda</taxon>
        <taxon>Coleoidea</taxon>
        <taxon>Decapodiformes</taxon>
        <taxon>Sepiida</taxon>
        <taxon>Sepiina</taxon>
        <taxon>Sepiidae</taxon>
        <taxon>Acanthosepion</taxon>
    </lineage>
</organism>
<evidence type="ECO:0000313" key="2">
    <source>
        <dbReference type="Proteomes" id="UP000597762"/>
    </source>
</evidence>
<proteinExistence type="predicted"/>
<accession>A0A812EP56</accession>
<evidence type="ECO:0000313" key="1">
    <source>
        <dbReference type="EMBL" id="CAE1325143.1"/>
    </source>
</evidence>
<dbReference type="AlphaFoldDB" id="A0A812EP56"/>
<dbReference type="Proteomes" id="UP000597762">
    <property type="component" value="Unassembled WGS sequence"/>
</dbReference>